<dbReference type="InterPro" id="IPR047817">
    <property type="entry name" value="ABC2_TM_bact-type"/>
</dbReference>
<feature type="transmembrane region" description="Helical" evidence="6">
    <location>
        <begin position="158"/>
        <end position="185"/>
    </location>
</feature>
<evidence type="ECO:0000256" key="6">
    <source>
        <dbReference type="RuleBase" id="RU361157"/>
    </source>
</evidence>
<dbReference type="PANTHER" id="PTHR43229:SF2">
    <property type="entry name" value="NODULATION PROTEIN J"/>
    <property type="match status" value="1"/>
</dbReference>
<feature type="transmembrane region" description="Helical" evidence="6">
    <location>
        <begin position="192"/>
        <end position="211"/>
    </location>
</feature>
<comment type="similarity">
    <text evidence="6">Belongs to the ABC-2 integral membrane protein family.</text>
</comment>
<dbReference type="Pfam" id="PF01061">
    <property type="entry name" value="ABC2_membrane"/>
    <property type="match status" value="1"/>
</dbReference>
<dbReference type="PROSITE" id="PS51012">
    <property type="entry name" value="ABC_TM2"/>
    <property type="match status" value="1"/>
</dbReference>
<evidence type="ECO:0000259" key="7">
    <source>
        <dbReference type="PROSITE" id="PS51012"/>
    </source>
</evidence>
<keyword evidence="6" id="KW-1003">Cell membrane</keyword>
<evidence type="ECO:0000256" key="2">
    <source>
        <dbReference type="ARBA" id="ARBA00022692"/>
    </source>
</evidence>
<dbReference type="Proteomes" id="UP001500908">
    <property type="component" value="Unassembled WGS sequence"/>
</dbReference>
<dbReference type="InterPro" id="IPR000412">
    <property type="entry name" value="ABC_2_transport"/>
</dbReference>
<organism evidence="8 9">
    <name type="scientific">Salinactinospora qingdaonensis</name>
    <dbReference type="NCBI Taxonomy" id="702744"/>
    <lineage>
        <taxon>Bacteria</taxon>
        <taxon>Bacillati</taxon>
        <taxon>Actinomycetota</taxon>
        <taxon>Actinomycetes</taxon>
        <taxon>Streptosporangiales</taxon>
        <taxon>Nocardiopsidaceae</taxon>
        <taxon>Salinactinospora</taxon>
    </lineage>
</organism>
<keyword evidence="9" id="KW-1185">Reference proteome</keyword>
<name>A0ABP7F3X6_9ACTN</name>
<feature type="transmembrane region" description="Helical" evidence="6">
    <location>
        <begin position="249"/>
        <end position="268"/>
    </location>
</feature>
<evidence type="ECO:0000256" key="5">
    <source>
        <dbReference type="ARBA" id="ARBA00023251"/>
    </source>
</evidence>
<comment type="subcellular location">
    <subcellularLocation>
        <location evidence="6">Cell membrane</location>
        <topology evidence="6">Multi-pass membrane protein</topology>
    </subcellularLocation>
    <subcellularLocation>
        <location evidence="1">Membrane</location>
        <topology evidence="1">Multi-pass membrane protein</topology>
    </subcellularLocation>
</comment>
<evidence type="ECO:0000256" key="1">
    <source>
        <dbReference type="ARBA" id="ARBA00004141"/>
    </source>
</evidence>
<feature type="domain" description="ABC transmembrane type-2" evidence="7">
    <location>
        <begin position="47"/>
        <end position="274"/>
    </location>
</feature>
<proteinExistence type="inferred from homology"/>
<evidence type="ECO:0000256" key="4">
    <source>
        <dbReference type="ARBA" id="ARBA00023136"/>
    </source>
</evidence>
<evidence type="ECO:0000256" key="3">
    <source>
        <dbReference type="ARBA" id="ARBA00022989"/>
    </source>
</evidence>
<reference evidence="9" key="1">
    <citation type="journal article" date="2019" name="Int. J. Syst. Evol. Microbiol.">
        <title>The Global Catalogue of Microorganisms (GCM) 10K type strain sequencing project: providing services to taxonomists for standard genome sequencing and annotation.</title>
        <authorList>
            <consortium name="The Broad Institute Genomics Platform"/>
            <consortium name="The Broad Institute Genome Sequencing Center for Infectious Disease"/>
            <person name="Wu L."/>
            <person name="Ma J."/>
        </authorList>
    </citation>
    <scope>NUCLEOTIDE SEQUENCE [LARGE SCALE GENOMIC DNA]</scope>
    <source>
        <strain evidence="9">JCM 17137</strain>
    </source>
</reference>
<dbReference type="PIRSF" id="PIRSF006648">
    <property type="entry name" value="DrrB"/>
    <property type="match status" value="1"/>
</dbReference>
<keyword evidence="6" id="KW-0813">Transport</keyword>
<keyword evidence="3 6" id="KW-1133">Transmembrane helix</keyword>
<dbReference type="RefSeq" id="WP_344966947.1">
    <property type="nucleotide sequence ID" value="NZ_BAABDD010000002.1"/>
</dbReference>
<comment type="caution">
    <text evidence="8">The sequence shown here is derived from an EMBL/GenBank/DDBJ whole genome shotgun (WGS) entry which is preliminary data.</text>
</comment>
<protein>
    <recommendedName>
        <fullName evidence="6">Transport permease protein</fullName>
    </recommendedName>
</protein>
<keyword evidence="5" id="KW-0046">Antibiotic resistance</keyword>
<feature type="transmembrane region" description="Helical" evidence="6">
    <location>
        <begin position="81"/>
        <end position="102"/>
    </location>
</feature>
<evidence type="ECO:0000313" key="9">
    <source>
        <dbReference type="Proteomes" id="UP001500908"/>
    </source>
</evidence>
<dbReference type="InterPro" id="IPR013525">
    <property type="entry name" value="ABC2_TM"/>
</dbReference>
<keyword evidence="2 6" id="KW-0812">Transmembrane</keyword>
<feature type="transmembrane region" description="Helical" evidence="6">
    <location>
        <begin position="123"/>
        <end position="152"/>
    </location>
</feature>
<sequence length="275" mass="29704">MSAVATAQAQAATPTSPVPRRISPVTALRHGLLLAWRSLLRIKSNPEEVLGLTFMPVMFVALFVFVFGEAMMGDWQSYRDFIIPGITAQSVIFATIGTGVSLNTDIEKGIFDRFRSLPVARSAPLIGAVVGDLVRYFLTVVMVLIVAVAIGFRPEGGVLGTAGAVAVVMLFAFGLCWLSAFVGLLLRTAMAVNTFGTIWMFPLTFGSSTFVQPENMPGWMEAFATVNPVTHVTDAMRGLMLGGPVAEPLLWSLLWTAGIVAVFFPLAVRAYRRRS</sequence>
<keyword evidence="4 6" id="KW-0472">Membrane</keyword>
<feature type="transmembrane region" description="Helical" evidence="6">
    <location>
        <begin position="49"/>
        <end position="69"/>
    </location>
</feature>
<dbReference type="EMBL" id="BAABDD010000002">
    <property type="protein sequence ID" value="GAA3727840.1"/>
    <property type="molecule type" value="Genomic_DNA"/>
</dbReference>
<gene>
    <name evidence="8" type="ORF">GCM10022402_05670</name>
</gene>
<evidence type="ECO:0000313" key="8">
    <source>
        <dbReference type="EMBL" id="GAA3727840.1"/>
    </source>
</evidence>
<dbReference type="InterPro" id="IPR051784">
    <property type="entry name" value="Nod_factor_ABC_transporter"/>
</dbReference>
<accession>A0ABP7F3X6</accession>
<dbReference type="PANTHER" id="PTHR43229">
    <property type="entry name" value="NODULATION PROTEIN J"/>
    <property type="match status" value="1"/>
</dbReference>